<sequence length="142" mass="15435">MAVRKAHRGAITQLTHEYVDQSRPSTPGDVETGHRVAVPLRVVTTTLGPAHQRKDLQPAGPQPAALLPRREIDVSMRPLFGPVVLGPVERRRPQPILQSKLMAITDAQAALLGTVDQEQTAERPEGLPAHVGPILLVEDQHP</sequence>
<dbReference type="Proteomes" id="UP000046680">
    <property type="component" value="Unassembled WGS sequence"/>
</dbReference>
<name>A0A654TYR3_MYCTX</name>
<protein>
    <submittedName>
        <fullName evidence="1">Uncharacterized protein</fullName>
    </submittedName>
</protein>
<organism evidence="1 2">
    <name type="scientific">Mycobacterium tuberculosis</name>
    <dbReference type="NCBI Taxonomy" id="1773"/>
    <lineage>
        <taxon>Bacteria</taxon>
        <taxon>Bacillati</taxon>
        <taxon>Actinomycetota</taxon>
        <taxon>Actinomycetes</taxon>
        <taxon>Mycobacteriales</taxon>
        <taxon>Mycobacteriaceae</taxon>
        <taxon>Mycobacterium</taxon>
        <taxon>Mycobacterium tuberculosis complex</taxon>
    </lineage>
</organism>
<gene>
    <name evidence="1" type="ORF">ERS007657_01016</name>
</gene>
<dbReference type="EMBL" id="CGCX01000274">
    <property type="protein sequence ID" value="CFR71550.1"/>
    <property type="molecule type" value="Genomic_DNA"/>
</dbReference>
<accession>A0A654TYR3</accession>
<evidence type="ECO:0000313" key="1">
    <source>
        <dbReference type="EMBL" id="CFR71550.1"/>
    </source>
</evidence>
<dbReference type="AlphaFoldDB" id="A0A654TYR3"/>
<proteinExistence type="predicted"/>
<reference evidence="1 2" key="1">
    <citation type="submission" date="2015-03" db="EMBL/GenBank/DDBJ databases">
        <authorList>
            <consortium name="Pathogen Informatics"/>
        </authorList>
    </citation>
    <scope>NUCLEOTIDE SEQUENCE [LARGE SCALE GENOMIC DNA]</scope>
    <source>
        <strain evidence="1 2">C09601061</strain>
    </source>
</reference>
<evidence type="ECO:0000313" key="2">
    <source>
        <dbReference type="Proteomes" id="UP000046680"/>
    </source>
</evidence>